<evidence type="ECO:0000313" key="2">
    <source>
        <dbReference type="Proteomes" id="UP000648801"/>
    </source>
</evidence>
<evidence type="ECO:0000313" key="1">
    <source>
        <dbReference type="EMBL" id="GGA70326.1"/>
    </source>
</evidence>
<dbReference type="Proteomes" id="UP000648801">
    <property type="component" value="Unassembled WGS sequence"/>
</dbReference>
<dbReference type="EMBL" id="BMJB01000001">
    <property type="protein sequence ID" value="GGA70326.1"/>
    <property type="molecule type" value="Genomic_DNA"/>
</dbReference>
<protein>
    <submittedName>
        <fullName evidence="1">Uncharacterized protein</fullName>
    </submittedName>
</protein>
<dbReference type="AlphaFoldDB" id="A0A916W6J4"/>
<accession>A0A916W6J4</accession>
<comment type="caution">
    <text evidence="1">The sequence shown here is derived from an EMBL/GenBank/DDBJ whole genome shotgun (WGS) entry which is preliminary data.</text>
</comment>
<keyword evidence="2" id="KW-1185">Reference proteome</keyword>
<reference evidence="1" key="2">
    <citation type="submission" date="2020-09" db="EMBL/GenBank/DDBJ databases">
        <authorList>
            <person name="Sun Q."/>
            <person name="Zhou Y."/>
        </authorList>
    </citation>
    <scope>NUCLEOTIDE SEQUENCE</scope>
    <source>
        <strain evidence="1">CGMCC 1.15447</strain>
    </source>
</reference>
<organism evidence="1 2">
    <name type="scientific">Edaphobacter acidisoli</name>
    <dbReference type="NCBI Taxonomy" id="2040573"/>
    <lineage>
        <taxon>Bacteria</taxon>
        <taxon>Pseudomonadati</taxon>
        <taxon>Acidobacteriota</taxon>
        <taxon>Terriglobia</taxon>
        <taxon>Terriglobales</taxon>
        <taxon>Acidobacteriaceae</taxon>
        <taxon>Edaphobacter</taxon>
    </lineage>
</organism>
<gene>
    <name evidence="1" type="ORF">GCM10011507_22320</name>
</gene>
<proteinExistence type="predicted"/>
<name>A0A916W6J4_9BACT</name>
<reference evidence="1" key="1">
    <citation type="journal article" date="2014" name="Int. J. Syst. Evol. Microbiol.">
        <title>Complete genome sequence of Corynebacterium casei LMG S-19264T (=DSM 44701T), isolated from a smear-ripened cheese.</title>
        <authorList>
            <consortium name="US DOE Joint Genome Institute (JGI-PGF)"/>
            <person name="Walter F."/>
            <person name="Albersmeier A."/>
            <person name="Kalinowski J."/>
            <person name="Ruckert C."/>
        </authorList>
    </citation>
    <scope>NUCLEOTIDE SEQUENCE</scope>
    <source>
        <strain evidence="1">CGMCC 1.15447</strain>
    </source>
</reference>
<sequence>MLRAQDNFFEKWEARTSATQAKQPAWSPPLITIFNGLIQVARTDFTRQITPTRTTTWNYGTSKGVNLIPWANTEIDINLPPFLTHSAPTTIDGAGDMSFAVKYRIATGNAEHGNYAISMCLPISIPTGSYKNGSTNASLSPTFETGKGFGRFNLQNTIGATLPTGNTVKLGRPIVWNTSAQYHLGRYFWPAMESNATFFHGGPNDGKSQEFLMPELLLGKIPVRREQHTRMGLSIGAGEQIATSKFHTYNHALIFTSRFLF</sequence>